<evidence type="ECO:0000313" key="5">
    <source>
        <dbReference type="Proteomes" id="UP000550309"/>
    </source>
</evidence>
<dbReference type="OrthoDB" id="69221at2759"/>
<keyword evidence="1" id="KW-0732">Signal</keyword>
<evidence type="ECO:0000259" key="2">
    <source>
        <dbReference type="SMART" id="SM00477"/>
    </source>
</evidence>
<dbReference type="InterPro" id="IPR001604">
    <property type="entry name" value="Endo_G_ENPP1-like_dom"/>
</dbReference>
<dbReference type="GO" id="GO:0003676">
    <property type="term" value="F:nucleic acid binding"/>
    <property type="evidence" value="ECO:0007669"/>
    <property type="project" value="InterPro"/>
</dbReference>
<comment type="caution">
    <text evidence="4">The sequence shown here is derived from an EMBL/GenBank/DDBJ whole genome shotgun (WGS) entry which is preliminary data.</text>
</comment>
<dbReference type="Gene3D" id="3.40.570.10">
    <property type="entry name" value="Extracellular Endonuclease, subunit A"/>
    <property type="match status" value="1"/>
</dbReference>
<dbReference type="SUPFAM" id="SSF54060">
    <property type="entry name" value="His-Me finger endonucleases"/>
    <property type="match status" value="1"/>
</dbReference>
<evidence type="ECO:0000313" key="4">
    <source>
        <dbReference type="EMBL" id="NWU79021.1"/>
    </source>
</evidence>
<feature type="non-terminal residue" evidence="4">
    <location>
        <position position="1"/>
    </location>
</feature>
<dbReference type="InterPro" id="IPR044925">
    <property type="entry name" value="His-Me_finger_sf"/>
</dbReference>
<dbReference type="InterPro" id="IPR020821">
    <property type="entry name" value="ENPP1-3/EXOG-like_nuc-like"/>
</dbReference>
<dbReference type="InterPro" id="IPR039015">
    <property type="entry name" value="ENDOD1"/>
</dbReference>
<evidence type="ECO:0000259" key="3">
    <source>
        <dbReference type="SMART" id="SM00892"/>
    </source>
</evidence>
<dbReference type="SMART" id="SM00477">
    <property type="entry name" value="NUC"/>
    <property type="match status" value="1"/>
</dbReference>
<reference evidence="4 5" key="1">
    <citation type="submission" date="2019-09" db="EMBL/GenBank/DDBJ databases">
        <title>Bird 10,000 Genomes (B10K) Project - Family phase.</title>
        <authorList>
            <person name="Zhang G."/>
        </authorList>
    </citation>
    <scope>NUCLEOTIDE SEQUENCE [LARGE SCALE GENOMIC DNA]</scope>
    <source>
        <strain evidence="4">B10K-DU-028-75</strain>
        <tissue evidence="4">Mixed tissue sample</tissue>
    </source>
</reference>
<organism evidence="4 5">
    <name type="scientific">Onychorhynchus coronatus</name>
    <name type="common">Royal flycatcher</name>
    <dbReference type="NCBI Taxonomy" id="360224"/>
    <lineage>
        <taxon>Eukaryota</taxon>
        <taxon>Metazoa</taxon>
        <taxon>Chordata</taxon>
        <taxon>Craniata</taxon>
        <taxon>Vertebrata</taxon>
        <taxon>Euteleostomi</taxon>
        <taxon>Archelosauria</taxon>
        <taxon>Archosauria</taxon>
        <taxon>Dinosauria</taxon>
        <taxon>Saurischia</taxon>
        <taxon>Theropoda</taxon>
        <taxon>Coelurosauria</taxon>
        <taxon>Aves</taxon>
        <taxon>Neognathae</taxon>
        <taxon>Neoaves</taxon>
        <taxon>Telluraves</taxon>
        <taxon>Australaves</taxon>
        <taxon>Passeriformes</taxon>
        <taxon>Tyrannidae</taxon>
        <taxon>Onychorhynchus</taxon>
    </lineage>
</organism>
<accession>A0A7K5ZNE2</accession>
<feature type="domain" description="DNA/RNA non-specific endonuclease/pyrophosphatase/phosphodiesterase" evidence="3">
    <location>
        <begin position="57"/>
        <end position="269"/>
    </location>
</feature>
<gene>
    <name evidence="4" type="primary">Endod1_0</name>
    <name evidence="4" type="ORF">ONYCOR_R09749</name>
</gene>
<dbReference type="EMBL" id="VZRK01000077">
    <property type="protein sequence ID" value="NWU79021.1"/>
    <property type="molecule type" value="Genomic_DNA"/>
</dbReference>
<name>A0A7K5ZNE2_ONYCO</name>
<feature type="signal peptide" evidence="1">
    <location>
        <begin position="1"/>
        <end position="19"/>
    </location>
</feature>
<dbReference type="Pfam" id="PF01223">
    <property type="entry name" value="Endonuclease_NS"/>
    <property type="match status" value="1"/>
</dbReference>
<evidence type="ECO:0000256" key="1">
    <source>
        <dbReference type="SAM" id="SignalP"/>
    </source>
</evidence>
<dbReference type="GO" id="GO:0046872">
    <property type="term" value="F:metal ion binding"/>
    <property type="evidence" value="ECO:0007669"/>
    <property type="project" value="InterPro"/>
</dbReference>
<dbReference type="PANTHER" id="PTHR21472">
    <property type="entry name" value="ENDONUCLEASE DOMAIN-CONTAINING 1 PROTEIN ENDOD1"/>
    <property type="match status" value="1"/>
</dbReference>
<dbReference type="AlphaFoldDB" id="A0A7K5ZNE2"/>
<proteinExistence type="predicted"/>
<sequence length="276" mass="31188">MLWLLLLQVWASCLWLGHSAVMDSFENKCDQFFYQRTIAKEGLEPENPAWICQTLNNQPFYATLYNRTGRIPVYSAYIYEPGTGDKPEAWTVEPQLIRPNLPKDMEKEGTLTANYSVSQKDIDNSQAVKTDYTNLQGLDRGHLNPASHHDNQDSRWATYTLTNIVPQNKKLNSGDWSEYETKTVPKRSKDCQTTYAIVGAVPGTSPIPNGRVNIPSHIWASACCKTKHNTVIAWGAIAENSNKNKVRILKLGALENELAKLYNRGQVTLFHSDCPR</sequence>
<dbReference type="PANTHER" id="PTHR21472:SF26">
    <property type="entry name" value="ENDONUCLEASE DOMAIN CONTAINING 1"/>
    <property type="match status" value="1"/>
</dbReference>
<dbReference type="GO" id="GO:0016787">
    <property type="term" value="F:hydrolase activity"/>
    <property type="evidence" value="ECO:0007669"/>
    <property type="project" value="InterPro"/>
</dbReference>
<feature type="chain" id="PRO_5029781871" evidence="1">
    <location>
        <begin position="20"/>
        <end position="276"/>
    </location>
</feature>
<feature type="non-terminal residue" evidence="4">
    <location>
        <position position="276"/>
    </location>
</feature>
<feature type="domain" description="ENPP1-3/EXOG-like endonuclease/phosphodiesterase" evidence="2">
    <location>
        <begin position="58"/>
        <end position="269"/>
    </location>
</feature>
<keyword evidence="5" id="KW-1185">Reference proteome</keyword>
<protein>
    <submittedName>
        <fullName evidence="4">ENDD1 protein</fullName>
    </submittedName>
</protein>
<dbReference type="InterPro" id="IPR044929">
    <property type="entry name" value="DNA/RNA_non-sp_Endonuclease_sf"/>
</dbReference>
<dbReference type="SMART" id="SM00892">
    <property type="entry name" value="Endonuclease_NS"/>
    <property type="match status" value="1"/>
</dbReference>
<dbReference type="Proteomes" id="UP000550309">
    <property type="component" value="Unassembled WGS sequence"/>
</dbReference>